<name>A0ABW3UP40_9BACL</name>
<evidence type="ECO:0000313" key="2">
    <source>
        <dbReference type="EMBL" id="MFD1222678.1"/>
    </source>
</evidence>
<dbReference type="SUPFAM" id="SSF51658">
    <property type="entry name" value="Xylose isomerase-like"/>
    <property type="match status" value="1"/>
</dbReference>
<dbReference type="Pfam" id="PF01261">
    <property type="entry name" value="AP_endonuc_2"/>
    <property type="match status" value="1"/>
</dbReference>
<comment type="caution">
    <text evidence="2">The sequence shown here is derived from an EMBL/GenBank/DDBJ whole genome shotgun (WGS) entry which is preliminary data.</text>
</comment>
<dbReference type="EMBL" id="JBHTLU010000031">
    <property type="protein sequence ID" value="MFD1222678.1"/>
    <property type="molecule type" value="Genomic_DNA"/>
</dbReference>
<feature type="domain" description="Xylose isomerase-like TIM barrel" evidence="1">
    <location>
        <begin position="24"/>
        <end position="248"/>
    </location>
</feature>
<dbReference type="PANTHER" id="PTHR12110">
    <property type="entry name" value="HYDROXYPYRUVATE ISOMERASE"/>
    <property type="match status" value="1"/>
</dbReference>
<evidence type="ECO:0000313" key="3">
    <source>
        <dbReference type="Proteomes" id="UP001597180"/>
    </source>
</evidence>
<dbReference type="Proteomes" id="UP001597180">
    <property type="component" value="Unassembled WGS sequence"/>
</dbReference>
<dbReference type="InterPro" id="IPR036237">
    <property type="entry name" value="Xyl_isomerase-like_sf"/>
</dbReference>
<protein>
    <submittedName>
        <fullName evidence="2">Sugar phosphate isomerase/epimerase family protein</fullName>
    </submittedName>
</protein>
<dbReference type="PANTHER" id="PTHR12110:SF53">
    <property type="entry name" value="BLR5974 PROTEIN"/>
    <property type="match status" value="1"/>
</dbReference>
<evidence type="ECO:0000259" key="1">
    <source>
        <dbReference type="Pfam" id="PF01261"/>
    </source>
</evidence>
<dbReference type="Gene3D" id="3.20.20.150">
    <property type="entry name" value="Divalent-metal-dependent TIM barrel enzymes"/>
    <property type="match status" value="1"/>
</dbReference>
<sequence>MKIAYTTLSCPNWSWEQILNETTRLKYDGIEIRGMEGEMFLPKARPFLPENLEKTLEELHSKQIQIIGLNTSCQFHDLDKFDDFIAEGKAHIDLAQKLGVPYIRVFGNKVPDPFQKEQIIERISRGIKELCDYGSERNVRILLETHGDFSDLDHMLPVLEKVASANLGVLWDMEHTYKRYGNTIEQFIEKIFPYIEHVHVKDTKKVNGKFQLCFIGDGEVPIKNNIELLKKYGYTGYLSLEWEKKWHPELEEPEVVLPAFIQYIRAFV</sequence>
<proteinExistence type="predicted"/>
<dbReference type="GO" id="GO:0016853">
    <property type="term" value="F:isomerase activity"/>
    <property type="evidence" value="ECO:0007669"/>
    <property type="project" value="UniProtKB-KW"/>
</dbReference>
<dbReference type="InterPro" id="IPR013022">
    <property type="entry name" value="Xyl_isomerase-like_TIM-brl"/>
</dbReference>
<gene>
    <name evidence="2" type="ORF">ACFQ4B_21405</name>
</gene>
<dbReference type="InterPro" id="IPR050312">
    <property type="entry name" value="IolE/XylAMocC-like"/>
</dbReference>
<accession>A0ABW3UP40</accession>
<keyword evidence="2" id="KW-0413">Isomerase</keyword>
<reference evidence="3" key="1">
    <citation type="journal article" date="2019" name="Int. J. Syst. Evol. Microbiol.">
        <title>The Global Catalogue of Microorganisms (GCM) 10K type strain sequencing project: providing services to taxonomists for standard genome sequencing and annotation.</title>
        <authorList>
            <consortium name="The Broad Institute Genomics Platform"/>
            <consortium name="The Broad Institute Genome Sequencing Center for Infectious Disease"/>
            <person name="Wu L."/>
            <person name="Ma J."/>
        </authorList>
    </citation>
    <scope>NUCLEOTIDE SEQUENCE [LARGE SCALE GENOMIC DNA]</scope>
    <source>
        <strain evidence="3">CCUG 53270</strain>
    </source>
</reference>
<organism evidence="2 3">
    <name type="scientific">Paenibacillus vulneris</name>
    <dbReference type="NCBI Taxonomy" id="1133364"/>
    <lineage>
        <taxon>Bacteria</taxon>
        <taxon>Bacillati</taxon>
        <taxon>Bacillota</taxon>
        <taxon>Bacilli</taxon>
        <taxon>Bacillales</taxon>
        <taxon>Paenibacillaceae</taxon>
        <taxon>Paenibacillus</taxon>
    </lineage>
</organism>
<keyword evidence="3" id="KW-1185">Reference proteome</keyword>
<dbReference type="RefSeq" id="WP_345588395.1">
    <property type="nucleotide sequence ID" value="NZ_BAABJG010000015.1"/>
</dbReference>